<comment type="similarity">
    <text evidence="2">Belongs to the ESF1 family.</text>
</comment>
<dbReference type="Pfam" id="PF08159">
    <property type="entry name" value="NUC153"/>
    <property type="match status" value="1"/>
</dbReference>
<dbReference type="OrthoDB" id="431825at2759"/>
<dbReference type="GeneID" id="111131690"/>
<feature type="compositionally biased region" description="Acidic residues" evidence="5">
    <location>
        <begin position="267"/>
        <end position="281"/>
    </location>
</feature>
<evidence type="ECO:0000256" key="1">
    <source>
        <dbReference type="ARBA" id="ARBA00004604"/>
    </source>
</evidence>
<sequence>MERVNKDARFSHITKDLRFRRMPKHEKKVKIDKRFKDMFTDKRFKLKYSVDKRGKPINVTTNENLKQYYELSDSSDNEQEEEGIEEEMLKSETVNNSLTKKSGPEKKQKKESVKTLSAKEENKKEKSNINKEKKQHGEKQDTDTSDDEELTTQTVNKAGKVSVSNDKATQRRKTEKVSVSNNDKTTQRRKTEKVSVTNDDKAMLRKNISKGKASSKVMTAEEEESDEEEEDDDVEEGEEESDSEDSGLGDGPDLARGEGNVETSSSSEDEDSEEEVEEQEELEHAWGELDKDVPAAEEIGRRLAVCNMDWDRIKAQDIFVLLHSFVSTGGTLQSVKVFPSEFGLQRMREEALSGPTELVQLKQERGAGTEEEEEEQGEEEDYDESQGTRYHREKLRQYQLNRLKYYYAVVETDSKDTASKIYEECDGMEYESSSTKLDLRFIPDDMEFTEEPRSVCTETPAAYNPSLFVSTALAQSKVNLTWDETDQDRVKVTMRNPSLSGKKTDDVNEEDFQAFLASSEEEEEDNDEDKPVIGVDDDYKADDDEDDDSEENQIKKYRSLLQSLDDDKTRKKKKEVEMEVTWEPGLKETTEKIIKHKEKTKDQTPWEQYLMKKKEKRQKKKEERMKKKMTSTELPDEESAAFSDDELPADLRDDPFFKQNLDSDENTEKNMKESKKSKKKKKKHSKPVNREAEGELELLMLDEEADNKKHFSLKSIMKESTKNKKSPQEPKQGQEFQVDVKDSRFSAIYDSYLYNIDPSAPEYKKTKSMEAIIEEKLNRRKSGKTSKSVSAGGQKRKADPDSSAAEHAATSVKPDSEGIASLIKSVKSKTQTFHSAKRKK</sequence>
<feature type="compositionally biased region" description="Acidic residues" evidence="5">
    <location>
        <begin position="535"/>
        <end position="551"/>
    </location>
</feature>
<feature type="compositionally biased region" description="Basic and acidic residues" evidence="5">
    <location>
        <begin position="565"/>
        <end position="577"/>
    </location>
</feature>
<protein>
    <submittedName>
        <fullName evidence="9 10">ESF1 homolog isoform X1</fullName>
    </submittedName>
</protein>
<name>A0A8B8E5Q4_CRAVI</name>
<evidence type="ECO:0000259" key="7">
    <source>
        <dbReference type="Pfam" id="PF25121"/>
    </source>
</evidence>
<feature type="compositionally biased region" description="Acidic residues" evidence="5">
    <location>
        <begin position="634"/>
        <end position="648"/>
    </location>
</feature>
<evidence type="ECO:0000256" key="4">
    <source>
        <dbReference type="ARBA" id="ARBA00023242"/>
    </source>
</evidence>
<evidence type="ECO:0000313" key="10">
    <source>
        <dbReference type="RefSeq" id="XP_022335035.1"/>
    </source>
</evidence>
<dbReference type="InterPro" id="IPR039754">
    <property type="entry name" value="Esf1"/>
</dbReference>
<keyword evidence="4" id="KW-0539">Nucleus</keyword>
<evidence type="ECO:0000259" key="6">
    <source>
        <dbReference type="Pfam" id="PF08159"/>
    </source>
</evidence>
<reference evidence="9 10" key="1">
    <citation type="submission" date="2025-04" db="UniProtKB">
        <authorList>
            <consortium name="RefSeq"/>
        </authorList>
    </citation>
    <scope>IDENTIFICATION</scope>
    <source>
        <tissue evidence="9 10">Whole sample</tissue>
    </source>
</reference>
<organism evidence="8 9">
    <name type="scientific">Crassostrea virginica</name>
    <name type="common">Eastern oyster</name>
    <dbReference type="NCBI Taxonomy" id="6565"/>
    <lineage>
        <taxon>Eukaryota</taxon>
        <taxon>Metazoa</taxon>
        <taxon>Spiralia</taxon>
        <taxon>Lophotrochozoa</taxon>
        <taxon>Mollusca</taxon>
        <taxon>Bivalvia</taxon>
        <taxon>Autobranchia</taxon>
        <taxon>Pteriomorphia</taxon>
        <taxon>Ostreida</taxon>
        <taxon>Ostreoidea</taxon>
        <taxon>Ostreidae</taxon>
        <taxon>Crassostrea</taxon>
    </lineage>
</organism>
<feature type="compositionally biased region" description="Basic and acidic residues" evidence="5">
    <location>
        <begin position="716"/>
        <end position="728"/>
    </location>
</feature>
<dbReference type="GO" id="GO:0005730">
    <property type="term" value="C:nucleolus"/>
    <property type="evidence" value="ECO:0007669"/>
    <property type="project" value="UniProtKB-SubCell"/>
</dbReference>
<feature type="region of interest" description="Disordered" evidence="5">
    <location>
        <begin position="354"/>
        <end position="388"/>
    </location>
</feature>
<feature type="domain" description="NUC153" evidence="6">
    <location>
        <begin position="742"/>
        <end position="770"/>
    </location>
</feature>
<feature type="compositionally biased region" description="Basic and acidic residues" evidence="5">
    <location>
        <begin position="102"/>
        <end position="142"/>
    </location>
</feature>
<evidence type="ECO:0000256" key="5">
    <source>
        <dbReference type="SAM" id="MobiDB-lite"/>
    </source>
</evidence>
<feature type="compositionally biased region" description="Acidic residues" evidence="5">
    <location>
        <begin position="73"/>
        <end position="86"/>
    </location>
</feature>
<dbReference type="KEGG" id="cvn:111131690"/>
<evidence type="ECO:0000256" key="2">
    <source>
        <dbReference type="ARBA" id="ARBA00009087"/>
    </source>
</evidence>
<feature type="region of interest" description="Disordered" evidence="5">
    <location>
        <begin position="775"/>
        <end position="818"/>
    </location>
</feature>
<feature type="compositionally biased region" description="Basic and acidic residues" evidence="5">
    <location>
        <begin position="282"/>
        <end position="291"/>
    </location>
</feature>
<dbReference type="RefSeq" id="XP_022335035.1">
    <property type="nucleotide sequence ID" value="XM_022479327.1"/>
</dbReference>
<dbReference type="InterPro" id="IPR012580">
    <property type="entry name" value="NUC153"/>
</dbReference>
<feature type="domain" description="ESF1 RRM" evidence="7">
    <location>
        <begin position="301"/>
        <end position="457"/>
    </location>
</feature>
<dbReference type="PANTHER" id="PTHR12202:SF0">
    <property type="entry name" value="ESF1 HOMOLOG"/>
    <property type="match status" value="1"/>
</dbReference>
<proteinExistence type="inferred from homology"/>
<feature type="region of interest" description="Disordered" evidence="5">
    <location>
        <begin position="712"/>
        <end position="740"/>
    </location>
</feature>
<feature type="compositionally biased region" description="Basic residues" evidence="5">
    <location>
        <begin position="675"/>
        <end position="687"/>
    </location>
</feature>
<dbReference type="PANTHER" id="PTHR12202">
    <property type="entry name" value="ESF1 HOMOLOG"/>
    <property type="match status" value="1"/>
</dbReference>
<keyword evidence="8" id="KW-1185">Reference proteome</keyword>
<comment type="subcellular location">
    <subcellularLocation>
        <location evidence="1">Nucleus</location>
        <location evidence="1">Nucleolus</location>
    </subcellularLocation>
</comment>
<accession>A0A8B8E5Q4</accession>
<dbReference type="GO" id="GO:0006364">
    <property type="term" value="P:rRNA processing"/>
    <property type="evidence" value="ECO:0007669"/>
    <property type="project" value="InterPro"/>
</dbReference>
<evidence type="ECO:0000313" key="9">
    <source>
        <dbReference type="RefSeq" id="XP_022335034.1"/>
    </source>
</evidence>
<keyword evidence="3" id="KW-0175">Coiled coil</keyword>
<dbReference type="GO" id="GO:0003723">
    <property type="term" value="F:RNA binding"/>
    <property type="evidence" value="ECO:0007669"/>
    <property type="project" value="TreeGrafter"/>
</dbReference>
<evidence type="ECO:0000313" key="8">
    <source>
        <dbReference type="Proteomes" id="UP000694844"/>
    </source>
</evidence>
<feature type="compositionally biased region" description="Acidic residues" evidence="5">
    <location>
        <begin position="220"/>
        <end position="247"/>
    </location>
</feature>
<dbReference type="AlphaFoldDB" id="A0A8B8E5Q4"/>
<dbReference type="Pfam" id="PF25121">
    <property type="entry name" value="RRM_ESF1"/>
    <property type="match status" value="1"/>
</dbReference>
<dbReference type="InterPro" id="IPR056750">
    <property type="entry name" value="RRM_ESF1"/>
</dbReference>
<evidence type="ECO:0000256" key="3">
    <source>
        <dbReference type="ARBA" id="ARBA00023054"/>
    </source>
</evidence>
<gene>
    <name evidence="9 10" type="primary">LOC111131690</name>
</gene>
<feature type="region of interest" description="Disordered" evidence="5">
    <location>
        <begin position="50"/>
        <end position="291"/>
    </location>
</feature>
<feature type="compositionally biased region" description="Acidic residues" evidence="5">
    <location>
        <begin position="369"/>
        <end position="384"/>
    </location>
</feature>
<dbReference type="RefSeq" id="XP_022335034.1">
    <property type="nucleotide sequence ID" value="XM_022479326.1"/>
</dbReference>
<feature type="compositionally biased region" description="Basic and acidic residues" evidence="5">
    <location>
        <begin position="585"/>
        <end position="604"/>
    </location>
</feature>
<feature type="compositionally biased region" description="Acidic residues" evidence="5">
    <location>
        <begin position="519"/>
        <end position="528"/>
    </location>
</feature>
<feature type="region of interest" description="Disordered" evidence="5">
    <location>
        <begin position="492"/>
        <end position="696"/>
    </location>
</feature>
<dbReference type="Proteomes" id="UP000694844">
    <property type="component" value="Chromosome 4"/>
</dbReference>